<organism evidence="3 4">
    <name type="scientific">Scheffersomyces stipitis (strain ATCC 58785 / CBS 6054 / NBRC 10063 / NRRL Y-11545)</name>
    <name type="common">Yeast</name>
    <name type="synonym">Pichia stipitis</name>
    <dbReference type="NCBI Taxonomy" id="322104"/>
    <lineage>
        <taxon>Eukaryota</taxon>
        <taxon>Fungi</taxon>
        <taxon>Dikarya</taxon>
        <taxon>Ascomycota</taxon>
        <taxon>Saccharomycotina</taxon>
        <taxon>Pichiomycetes</taxon>
        <taxon>Debaryomycetaceae</taxon>
        <taxon>Scheffersomyces</taxon>
    </lineage>
</organism>
<dbReference type="OrthoDB" id="43460at2759"/>
<dbReference type="AlphaFoldDB" id="A3LRH7"/>
<dbReference type="OMA" id="TIEWVRL"/>
<dbReference type="PANTHER" id="PTHR46590:SF1">
    <property type="entry name" value="PHOSPHATIDYLINOSITOL TRANSFER PROTEIN CSR1"/>
    <property type="match status" value="1"/>
</dbReference>
<gene>
    <name evidence="3" type="ORF">PICST_30692</name>
</gene>
<dbReference type="STRING" id="322104.A3LRH7"/>
<dbReference type="RefSeq" id="XP_001383417.2">
    <property type="nucleotide sequence ID" value="XM_001383380.1"/>
</dbReference>
<dbReference type="InterPro" id="IPR001251">
    <property type="entry name" value="CRAL-TRIO_dom"/>
</dbReference>
<feature type="domain" description="CRAL-TRIO" evidence="2">
    <location>
        <begin position="494"/>
        <end position="642"/>
    </location>
</feature>
<feature type="compositionally biased region" description="Basic residues" evidence="1">
    <location>
        <begin position="148"/>
        <end position="159"/>
    </location>
</feature>
<accession>A3LRH7</accession>
<dbReference type="PANTHER" id="PTHR46590">
    <property type="entry name" value="PHOSPHATIDYLINOSITOL TRANSFER PROTEIN CSR1-RELATED"/>
    <property type="match status" value="1"/>
</dbReference>
<reference evidence="3 4" key="1">
    <citation type="journal article" date="2007" name="Nat. Biotechnol.">
        <title>Genome sequence of the lignocellulose-bioconverting and xylose-fermenting yeast Pichia stipitis.</title>
        <authorList>
            <person name="Jeffries T.W."/>
            <person name="Grigoriev I.V."/>
            <person name="Grimwood J."/>
            <person name="Laplaza J.M."/>
            <person name="Aerts A."/>
            <person name="Salamov A."/>
            <person name="Schmutz J."/>
            <person name="Lindquist E."/>
            <person name="Dehal P."/>
            <person name="Shapiro H."/>
            <person name="Jin Y.S."/>
            <person name="Passoth V."/>
            <person name="Richardson P.M."/>
        </authorList>
    </citation>
    <scope>NUCLEOTIDE SEQUENCE [LARGE SCALE GENOMIC DNA]</scope>
    <source>
        <strain evidence="4">ATCC 58785 / CBS 6054 / NBRC 10063 / NRRL Y-11545</strain>
    </source>
</reference>
<keyword evidence="4" id="KW-1185">Reference proteome</keyword>
<feature type="compositionally biased region" description="Basic residues" evidence="1">
    <location>
        <begin position="111"/>
        <end position="123"/>
    </location>
</feature>
<name>A3LRH7_PICST</name>
<feature type="compositionally biased region" description="Low complexity" evidence="1">
    <location>
        <begin position="239"/>
        <end position="257"/>
    </location>
</feature>
<dbReference type="KEGG" id="pic:PICST_30692"/>
<proteinExistence type="predicted"/>
<evidence type="ECO:0000256" key="1">
    <source>
        <dbReference type="SAM" id="MobiDB-lite"/>
    </source>
</evidence>
<dbReference type="SMART" id="SM00516">
    <property type="entry name" value="SEC14"/>
    <property type="match status" value="1"/>
</dbReference>
<dbReference type="Pfam" id="PF03765">
    <property type="entry name" value="CRAL_TRIO_N"/>
    <property type="match status" value="1"/>
</dbReference>
<sequence length="733" mass="83707">MTYPQGQYQQYPPQQSQQQYQQYPPQQYPPQQFAGYQQPVQYQYSPQQQFAVPQQQYGVPQQLQQQPQQQQQYYQSLDPSAAYKPIQPIAQAPQPNVPVIGAGNQANGAHHGAHHHKHHHKKSHDGSHAQAGQFDSNGGAHGPASKSHANKQKNKKSKSRATPPPVIPHGVNYRPARIQSINSEQEVILKQGWAYMLKYWGYEVGIDAEDLPFKECYVSSSSTENYQYQGSFHELVRTSTRGSVNSSSSNKTSGTSGTKKKRGLFGGKAKAPAAAPKPPPNSKRMKQIQTRSSFEVYEPVTEPSRSYIDVYRHYFHPSFHFDKEAVYESDDDEDYGYGDNESQLSLESFVTAETSLTDPDDLSLISGPTSGKEYRRQNGFYNGNGTNGKKKHAPVKVEAQPSLLPVFSQYSARDLHTSFITSIRQDLVDNFTLRFVRARKWETEPAIGMLCKSLNWRVNEMKPNDWFFESDGPSYINGTNKGFVKNFTTEKSWIKGWDCNHNPVFMFQAKKHFGADSPLNETQRYALLTIEWVRLFLREVKDSVDQCTIVFDLTGFTLKNADYATIKFLADVFEAHYPETLGSILVHNAPWIFSTVWNIIKNWLDPVVASKIHFTKDIKELSKFIDPRFIPDYLGGEDDSTGYYPVPTEAHCKPPKEKDEHYHKLLKERDSLVLRFFETTKKWIESTNPSVSDRYLQDKISLNIELSNNYIELDPYVRNLGIYDRLGNLTIDN</sequence>
<feature type="region of interest" description="Disordered" evidence="1">
    <location>
        <begin position="239"/>
        <end position="288"/>
    </location>
</feature>
<dbReference type="SUPFAM" id="SSF52087">
    <property type="entry name" value="CRAL/TRIO domain"/>
    <property type="match status" value="1"/>
</dbReference>
<dbReference type="InterPro" id="IPR052432">
    <property type="entry name" value="PITP/CRAL-TRIO"/>
</dbReference>
<dbReference type="GeneID" id="4838038"/>
<dbReference type="Gene3D" id="3.40.525.10">
    <property type="entry name" value="CRAL-TRIO lipid binding domain"/>
    <property type="match status" value="1"/>
</dbReference>
<dbReference type="Pfam" id="PF00650">
    <property type="entry name" value="CRAL_TRIO"/>
    <property type="match status" value="1"/>
</dbReference>
<dbReference type="EMBL" id="CP000497">
    <property type="protein sequence ID" value="ABN65388.2"/>
    <property type="molecule type" value="Genomic_DNA"/>
</dbReference>
<dbReference type="HOGENOM" id="CLU_016665_2_1_1"/>
<evidence type="ECO:0000313" key="3">
    <source>
        <dbReference type="EMBL" id="ABN65388.2"/>
    </source>
</evidence>
<dbReference type="SMART" id="SM01100">
    <property type="entry name" value="CRAL_TRIO_N"/>
    <property type="match status" value="1"/>
</dbReference>
<dbReference type="PROSITE" id="PS50191">
    <property type="entry name" value="CRAL_TRIO"/>
    <property type="match status" value="1"/>
</dbReference>
<dbReference type="Proteomes" id="UP000002258">
    <property type="component" value="Chromosome 3"/>
</dbReference>
<feature type="region of interest" description="Disordered" evidence="1">
    <location>
        <begin position="92"/>
        <end position="173"/>
    </location>
</feature>
<protein>
    <recommendedName>
        <fullName evidence="2">CRAL-TRIO domain-containing protein</fullName>
    </recommendedName>
</protein>
<dbReference type="eggNOG" id="KOG1470">
    <property type="taxonomic scope" value="Eukaryota"/>
</dbReference>
<dbReference type="InterPro" id="IPR036865">
    <property type="entry name" value="CRAL-TRIO_dom_sf"/>
</dbReference>
<dbReference type="CDD" id="cd00170">
    <property type="entry name" value="SEC14"/>
    <property type="match status" value="1"/>
</dbReference>
<dbReference type="InterPro" id="IPR036273">
    <property type="entry name" value="CRAL/TRIO_N_dom_sf"/>
</dbReference>
<dbReference type="InterPro" id="IPR011074">
    <property type="entry name" value="CRAL/TRIO_N_dom"/>
</dbReference>
<dbReference type="SUPFAM" id="SSF46938">
    <property type="entry name" value="CRAL/TRIO N-terminal domain"/>
    <property type="match status" value="1"/>
</dbReference>
<feature type="region of interest" description="Disordered" evidence="1">
    <location>
        <begin position="1"/>
        <end position="40"/>
    </location>
</feature>
<evidence type="ECO:0000259" key="2">
    <source>
        <dbReference type="PROSITE" id="PS50191"/>
    </source>
</evidence>
<evidence type="ECO:0000313" key="4">
    <source>
        <dbReference type="Proteomes" id="UP000002258"/>
    </source>
</evidence>
<feature type="region of interest" description="Disordered" evidence="1">
    <location>
        <begin position="53"/>
        <end position="75"/>
    </location>
</feature>
<dbReference type="InParanoid" id="A3LRH7"/>